<feature type="compositionally biased region" description="Polar residues" evidence="3">
    <location>
        <begin position="29"/>
        <end position="38"/>
    </location>
</feature>
<dbReference type="Proteomes" id="UP000515156">
    <property type="component" value="Chromosome 2"/>
</dbReference>
<feature type="compositionally biased region" description="Polar residues" evidence="3">
    <location>
        <begin position="320"/>
        <end position="339"/>
    </location>
</feature>
<evidence type="ECO:0000313" key="6">
    <source>
        <dbReference type="RefSeq" id="XP_030046553.1"/>
    </source>
</evidence>
<comment type="similarity">
    <text evidence="1">Belongs to the CCSER family.</text>
</comment>
<feature type="compositionally biased region" description="Low complexity" evidence="3">
    <location>
        <begin position="43"/>
        <end position="55"/>
    </location>
</feature>
<dbReference type="KEGG" id="muo:115461109"/>
<name>A0A6P7WTQ0_9AMPH</name>
<evidence type="ECO:0000313" key="4">
    <source>
        <dbReference type="Proteomes" id="UP000515156"/>
    </source>
</evidence>
<feature type="compositionally biased region" description="Low complexity" evidence="3">
    <location>
        <begin position="340"/>
        <end position="356"/>
    </location>
</feature>
<keyword evidence="2" id="KW-0175">Coiled coil</keyword>
<feature type="compositionally biased region" description="Polar residues" evidence="3">
    <location>
        <begin position="85"/>
        <end position="100"/>
    </location>
</feature>
<gene>
    <name evidence="5 6" type="primary">CCSER1</name>
</gene>
<feature type="region of interest" description="Disordered" evidence="3">
    <location>
        <begin position="155"/>
        <end position="176"/>
    </location>
</feature>
<keyword evidence="4" id="KW-1185">Reference proteome</keyword>
<feature type="region of interest" description="Disordered" evidence="3">
    <location>
        <begin position="1"/>
        <end position="100"/>
    </location>
</feature>
<evidence type="ECO:0000313" key="5">
    <source>
        <dbReference type="RefSeq" id="XP_030046552.1"/>
    </source>
</evidence>
<dbReference type="OrthoDB" id="10046062at2759"/>
<dbReference type="GeneID" id="115461109"/>
<feature type="region of interest" description="Disordered" evidence="3">
    <location>
        <begin position="318"/>
        <end position="366"/>
    </location>
</feature>
<sequence>MGDLGSRRSTLVSRLPIFRKSINRRRDSLPSSPTSNNIEGVHSSSPSSTNSSSGSTEKRRSIFRNPSLSFYQKKGSIEKPDAAGQNVNISNGAQPTHNTAQKLSVEEHVKTKGRTSVCFSGSCKKRITRSVTEDFDKRKESFASKNVFINCLSSGKNESDDSSLTEEQNRHSGKLSTRKLLRKSFSSHYRFSKPEVKSPSNPPVQQTGCLVLTSKPADSEPVVVKPSSLSCSAEITECAEQSLSSPLLSTNHTTTLQTPSEFLMFIDDSLSETDALPNSGNAPLYTENFGHVIATSQIFLNSPAGLIKQISDHTDHINPISENSMSMCDSLKNNEGSHTSLGSSEGLLPPSELLSSDVGDNVPGDAQSETFVVQNGEYLQTSEGSPKTYGLLEGQCETAMTEQINENSLQGSKILFSAADDQHHMKRHSQEAWHARVNYSNSFSPYREGRFTERRLRSSSEGTAGGSRMTFKAKDGNFEELHILRKQRTSSTSSKMSSLDVLNNLGSCELDEDDLMLELESLEEPNRHPSVSRDDSFQRIVSCSAVVHSTTDKVPELKKNEEPKMPEAAKMNLSLHLSKEADQGEPRWHRVSQMPSSPSVDWPGAGLEESTGMESLPFRLMLQDCTSVKSLLFKMKRILQESADMSPASSTASLPMSPIAENPFPFKDIMKDECSMLKLQLKERDELVFQLREELAKVHLEKPTTSQLDKSTQTEFVGHDAWWNCASTEGSVYKAIQPVHCFQHYQIKTSIWTQDSFH</sequence>
<dbReference type="AlphaFoldDB" id="A0A6P7WTQ0"/>
<accession>A0A6P7WTQ0</accession>
<dbReference type="PANTHER" id="PTHR22461:SF1">
    <property type="entry name" value="SERINE-RICH COILED-COIL DOMAIN-CONTAINING PROTEIN 1"/>
    <property type="match status" value="1"/>
</dbReference>
<evidence type="ECO:0000256" key="2">
    <source>
        <dbReference type="ARBA" id="ARBA00023054"/>
    </source>
</evidence>
<proteinExistence type="inferred from homology"/>
<dbReference type="RefSeq" id="XP_030046552.1">
    <property type="nucleotide sequence ID" value="XM_030190692.1"/>
</dbReference>
<protein>
    <submittedName>
        <fullName evidence="5 6">Serine-rich coiled-coil domain-containing protein 1</fullName>
    </submittedName>
</protein>
<evidence type="ECO:0000256" key="1">
    <source>
        <dbReference type="ARBA" id="ARBA00010949"/>
    </source>
</evidence>
<dbReference type="PANTHER" id="PTHR22461">
    <property type="entry name" value="SERINE-RICH COILED-COIL DOMAIN-CONTAINING PROTEIN 2-RELATED"/>
    <property type="match status" value="1"/>
</dbReference>
<evidence type="ECO:0000256" key="3">
    <source>
        <dbReference type="SAM" id="MobiDB-lite"/>
    </source>
</evidence>
<organism evidence="4 5">
    <name type="scientific">Microcaecilia unicolor</name>
    <dbReference type="NCBI Taxonomy" id="1415580"/>
    <lineage>
        <taxon>Eukaryota</taxon>
        <taxon>Metazoa</taxon>
        <taxon>Chordata</taxon>
        <taxon>Craniata</taxon>
        <taxon>Vertebrata</taxon>
        <taxon>Euteleostomi</taxon>
        <taxon>Amphibia</taxon>
        <taxon>Gymnophiona</taxon>
        <taxon>Siphonopidae</taxon>
        <taxon>Microcaecilia</taxon>
    </lineage>
</organism>
<dbReference type="CTD" id="401145"/>
<reference evidence="5 6" key="1">
    <citation type="submission" date="2025-04" db="UniProtKB">
        <authorList>
            <consortium name="RefSeq"/>
        </authorList>
    </citation>
    <scope>IDENTIFICATION</scope>
</reference>
<dbReference type="RefSeq" id="XP_030046553.1">
    <property type="nucleotide sequence ID" value="XM_030190693.1"/>
</dbReference>
<dbReference type="InterPro" id="IPR029627">
    <property type="entry name" value="CCSER"/>
</dbReference>